<dbReference type="Pfam" id="PF00990">
    <property type="entry name" value="GGDEF"/>
    <property type="match status" value="1"/>
</dbReference>
<dbReference type="NCBIfam" id="TIGR00254">
    <property type="entry name" value="GGDEF"/>
    <property type="match status" value="1"/>
</dbReference>
<evidence type="ECO:0000256" key="4">
    <source>
        <dbReference type="SAM" id="Phobius"/>
    </source>
</evidence>
<comment type="caution">
    <text evidence="6">The sequence shown here is derived from an EMBL/GenBank/DDBJ whole genome shotgun (WGS) entry which is preliminary data.</text>
</comment>
<comment type="catalytic activity">
    <reaction evidence="2">
        <text>2 GTP = 3',3'-c-di-GMP + 2 diphosphate</text>
        <dbReference type="Rhea" id="RHEA:24898"/>
        <dbReference type="ChEBI" id="CHEBI:33019"/>
        <dbReference type="ChEBI" id="CHEBI:37565"/>
        <dbReference type="ChEBI" id="CHEBI:58805"/>
        <dbReference type="EC" id="2.7.7.65"/>
    </reaction>
</comment>
<dbReference type="Proteomes" id="UP001320898">
    <property type="component" value="Unassembled WGS sequence"/>
</dbReference>
<gene>
    <name evidence="6" type="ORF">MUB46_09665</name>
</gene>
<feature type="region of interest" description="Disordered" evidence="3">
    <location>
        <begin position="298"/>
        <end position="317"/>
    </location>
</feature>
<dbReference type="SUPFAM" id="SSF55073">
    <property type="entry name" value="Nucleotide cyclase"/>
    <property type="match status" value="1"/>
</dbReference>
<feature type="domain" description="GGDEF" evidence="5">
    <location>
        <begin position="175"/>
        <end position="307"/>
    </location>
</feature>
<dbReference type="GO" id="GO:0052621">
    <property type="term" value="F:diguanylate cyclase activity"/>
    <property type="evidence" value="ECO:0007669"/>
    <property type="project" value="UniProtKB-EC"/>
</dbReference>
<dbReference type="EC" id="2.7.7.65" evidence="1"/>
<organism evidence="6 7">
    <name type="scientific">Microbaculum marinisediminis</name>
    <dbReference type="NCBI Taxonomy" id="2931392"/>
    <lineage>
        <taxon>Bacteria</taxon>
        <taxon>Pseudomonadati</taxon>
        <taxon>Pseudomonadota</taxon>
        <taxon>Alphaproteobacteria</taxon>
        <taxon>Hyphomicrobiales</taxon>
        <taxon>Tepidamorphaceae</taxon>
        <taxon>Microbaculum</taxon>
    </lineage>
</organism>
<dbReference type="InterPro" id="IPR029787">
    <property type="entry name" value="Nucleotide_cyclase"/>
</dbReference>
<sequence length="331" mass="35938">MPASQLGADRNGPRELGFYRFLNSLSWPGTYLGRLLLVCAVALSVPLFASLGLVAYLDDRPIETPTIFAAALVGDAVGIGLMFLGLRLALKPVRLSLDALNAYRRDRCLPLLPGYYDDEPGRLMREIGRTIVSAEMVRADLLHRAETDPLTGVANRRRFLRRGLRDLDDTRRSGEALSLVILDIDRFKGINDTHGHAAGDEVLKLVADLLASALRRRDSLARIGGEEFAIMLPDTPLDDAVAIAEQLRQRMISLPMPLLGGAAITASFGVSAAQCDDADIEALMRRADRALYDAKRSGRNAVASRSQDDRDGTNAGRCHPGQDVGCFGLSS</sequence>
<feature type="transmembrane region" description="Helical" evidence="4">
    <location>
        <begin position="35"/>
        <end position="55"/>
    </location>
</feature>
<dbReference type="InterPro" id="IPR043128">
    <property type="entry name" value="Rev_trsase/Diguanyl_cyclase"/>
</dbReference>
<dbReference type="PANTHER" id="PTHR45138:SF9">
    <property type="entry name" value="DIGUANYLATE CYCLASE DGCM-RELATED"/>
    <property type="match status" value="1"/>
</dbReference>
<dbReference type="SMART" id="SM00267">
    <property type="entry name" value="GGDEF"/>
    <property type="match status" value="1"/>
</dbReference>
<evidence type="ECO:0000259" key="5">
    <source>
        <dbReference type="PROSITE" id="PS50887"/>
    </source>
</evidence>
<keyword evidence="4" id="KW-0812">Transmembrane</keyword>
<dbReference type="Gene3D" id="3.30.70.270">
    <property type="match status" value="1"/>
</dbReference>
<dbReference type="PANTHER" id="PTHR45138">
    <property type="entry name" value="REGULATORY COMPONENTS OF SENSORY TRANSDUCTION SYSTEM"/>
    <property type="match status" value="1"/>
</dbReference>
<dbReference type="InterPro" id="IPR000160">
    <property type="entry name" value="GGDEF_dom"/>
</dbReference>
<protein>
    <recommendedName>
        <fullName evidence="1">diguanylate cyclase</fullName>
        <ecNumber evidence="1">2.7.7.65</ecNumber>
    </recommendedName>
</protein>
<dbReference type="PROSITE" id="PS50887">
    <property type="entry name" value="GGDEF"/>
    <property type="match status" value="1"/>
</dbReference>
<dbReference type="AlphaFoldDB" id="A0AAW5QW33"/>
<dbReference type="RefSeq" id="WP_261615698.1">
    <property type="nucleotide sequence ID" value="NZ_JALIDZ010000004.1"/>
</dbReference>
<accession>A0AAW5QW33</accession>
<feature type="transmembrane region" description="Helical" evidence="4">
    <location>
        <begin position="67"/>
        <end position="90"/>
    </location>
</feature>
<evidence type="ECO:0000256" key="1">
    <source>
        <dbReference type="ARBA" id="ARBA00012528"/>
    </source>
</evidence>
<keyword evidence="7" id="KW-1185">Reference proteome</keyword>
<evidence type="ECO:0000256" key="2">
    <source>
        <dbReference type="ARBA" id="ARBA00034247"/>
    </source>
</evidence>
<evidence type="ECO:0000313" key="7">
    <source>
        <dbReference type="Proteomes" id="UP001320898"/>
    </source>
</evidence>
<dbReference type="FunFam" id="3.30.70.270:FF:000001">
    <property type="entry name" value="Diguanylate cyclase domain protein"/>
    <property type="match status" value="1"/>
</dbReference>
<dbReference type="EMBL" id="JALIDZ010000004">
    <property type="protein sequence ID" value="MCT8972122.1"/>
    <property type="molecule type" value="Genomic_DNA"/>
</dbReference>
<evidence type="ECO:0000256" key="3">
    <source>
        <dbReference type="SAM" id="MobiDB-lite"/>
    </source>
</evidence>
<evidence type="ECO:0000313" key="6">
    <source>
        <dbReference type="EMBL" id="MCT8972122.1"/>
    </source>
</evidence>
<dbReference type="InterPro" id="IPR050469">
    <property type="entry name" value="Diguanylate_Cyclase"/>
</dbReference>
<keyword evidence="4" id="KW-1133">Transmembrane helix</keyword>
<keyword evidence="4" id="KW-0472">Membrane</keyword>
<name>A0AAW5QW33_9HYPH</name>
<proteinExistence type="predicted"/>
<dbReference type="CDD" id="cd01949">
    <property type="entry name" value="GGDEF"/>
    <property type="match status" value="1"/>
</dbReference>
<reference evidence="6 7" key="1">
    <citation type="submission" date="2022-04" db="EMBL/GenBank/DDBJ databases">
        <authorList>
            <person name="Ye Y.-Q."/>
            <person name="Du Z.-J."/>
        </authorList>
    </citation>
    <scope>NUCLEOTIDE SEQUENCE [LARGE SCALE GENOMIC DNA]</scope>
    <source>
        <strain evidence="6 7">A6E488</strain>
    </source>
</reference>